<dbReference type="GO" id="GO:0031460">
    <property type="term" value="P:glycine betaine transport"/>
    <property type="evidence" value="ECO:0007669"/>
    <property type="project" value="TreeGrafter"/>
</dbReference>
<keyword evidence="4" id="KW-0472">Membrane</keyword>
<keyword evidence="8" id="KW-1185">Reference proteome</keyword>
<dbReference type="PANTHER" id="PTHR47737">
    <property type="entry name" value="GLYCINE BETAINE/PROLINE BETAINE TRANSPORT SYSTEM PERMEASE PROTEIN PROW"/>
    <property type="match status" value="1"/>
</dbReference>
<evidence type="ECO:0000256" key="2">
    <source>
        <dbReference type="ARBA" id="ARBA00022448"/>
    </source>
</evidence>
<dbReference type="Proteomes" id="UP000035721">
    <property type="component" value="Unassembled WGS sequence"/>
</dbReference>
<dbReference type="SUPFAM" id="SSF53850">
    <property type="entry name" value="Periplasmic binding protein-like II"/>
    <property type="match status" value="1"/>
</dbReference>
<comment type="caution">
    <text evidence="7">The sequence shown here is derived from an EMBL/GenBank/DDBJ whole genome shotgun (WGS) entry which is preliminary data.</text>
</comment>
<gene>
    <name evidence="7" type="primary">opuAB</name>
    <name evidence="7" type="ORF">BN12_570004</name>
</gene>
<dbReference type="STRING" id="1194083.BN12_570004"/>
<dbReference type="OrthoDB" id="9787902at2"/>
<dbReference type="CDD" id="cd13639">
    <property type="entry name" value="PBP2_OpuAC_like"/>
    <property type="match status" value="1"/>
</dbReference>
<dbReference type="RefSeq" id="WP_048551717.1">
    <property type="nucleotide sequence ID" value="NZ_HF570958.1"/>
</dbReference>
<sequence>MSTRTISRSMRLGVTVAAVAMLAAGCGSSGSGSGSGGSGGDKKDVSMGVIPAWTDQLGTGYLIKNILESNGYTVKVTELSDNAPLYTALSRGDIDLLTSAWIEKTHLSYWKTYGSKLEDLGVYYHGADSYLAVPNYVTDVKTIADLPAHASEFNNTITGIEPGAGLTKLTKDSVMPAYGLDKDFKLQLSSTVAMLTALKQAVAAKKPIVVTLWSPFWANSSFPVHKIDDPKGAYGKPENLHVIAHKGFSSEDPKVAKMLSHFQMTQKQYESLENLIVNKYPKGETAQAVSAWLKDNPDFATNLAQYLK</sequence>
<evidence type="ECO:0000313" key="7">
    <source>
        <dbReference type="EMBL" id="CCH79762.1"/>
    </source>
</evidence>
<feature type="chain" id="PRO_5039230721" evidence="5">
    <location>
        <begin position="24"/>
        <end position="308"/>
    </location>
</feature>
<protein>
    <submittedName>
        <fullName evidence="7">Glycine betaine/L-proline ABC superfamily ATP binding cassette transporter, substrate-binding protein</fullName>
    </submittedName>
</protein>
<keyword evidence="2" id="KW-0813">Transport</keyword>
<dbReference type="InterPro" id="IPR007210">
    <property type="entry name" value="ABC_Gly_betaine_transp_sub-bd"/>
</dbReference>
<reference evidence="7 8" key="1">
    <citation type="journal article" date="2013" name="ISME J.">
        <title>A metabolic model for members of the genus Tetrasphaera involved in enhanced biological phosphorus removal.</title>
        <authorList>
            <person name="Kristiansen R."/>
            <person name="Nguyen H.T.T."/>
            <person name="Saunders A.M."/>
            <person name="Nielsen J.L."/>
            <person name="Wimmer R."/>
            <person name="Le V.Q."/>
            <person name="McIlroy S.J."/>
            <person name="Petrovski S."/>
            <person name="Seviour R.J."/>
            <person name="Calteau A."/>
            <person name="Nielsen K.L."/>
            <person name="Nielsen P.H."/>
        </authorList>
    </citation>
    <scope>NUCLEOTIDE SEQUENCE [LARGE SCALE GENOMIC DNA]</scope>
    <source>
        <strain evidence="7 8">T1-X7</strain>
    </source>
</reference>
<keyword evidence="3" id="KW-1003">Cell membrane</keyword>
<dbReference type="Pfam" id="PF04069">
    <property type="entry name" value="OpuAC"/>
    <property type="match status" value="1"/>
</dbReference>
<dbReference type="AlphaFoldDB" id="A0A077M3Y5"/>
<dbReference type="Gene3D" id="3.10.105.10">
    <property type="entry name" value="Dipeptide-binding Protein, Domain 3"/>
    <property type="match status" value="2"/>
</dbReference>
<proteinExistence type="predicted"/>
<dbReference type="PROSITE" id="PS51257">
    <property type="entry name" value="PROKAR_LIPOPROTEIN"/>
    <property type="match status" value="1"/>
</dbReference>
<feature type="domain" description="ABC-type glycine betaine transport system substrate-binding" evidence="6">
    <location>
        <begin position="43"/>
        <end position="294"/>
    </location>
</feature>
<name>A0A077M3Y5_9MICO</name>
<evidence type="ECO:0000259" key="6">
    <source>
        <dbReference type="Pfam" id="PF04069"/>
    </source>
</evidence>
<keyword evidence="5" id="KW-0732">Signal</keyword>
<dbReference type="EMBL" id="CAJB01000389">
    <property type="protein sequence ID" value="CCH79762.1"/>
    <property type="molecule type" value="Genomic_DNA"/>
</dbReference>
<dbReference type="Gene3D" id="3.40.190.100">
    <property type="entry name" value="Glycine betaine-binding periplasmic protein, domain 2"/>
    <property type="match status" value="1"/>
</dbReference>
<dbReference type="PANTHER" id="PTHR47737:SF1">
    <property type="entry name" value="GLYCINE BETAINE_PROLINE BETAINE TRANSPORT SYSTEM PERMEASE PROTEIN PROW"/>
    <property type="match status" value="1"/>
</dbReference>
<evidence type="ECO:0000256" key="5">
    <source>
        <dbReference type="SAM" id="SignalP"/>
    </source>
</evidence>
<dbReference type="GO" id="GO:0015226">
    <property type="term" value="F:carnitine transmembrane transporter activity"/>
    <property type="evidence" value="ECO:0007669"/>
    <property type="project" value="TreeGrafter"/>
</dbReference>
<evidence type="ECO:0000256" key="1">
    <source>
        <dbReference type="ARBA" id="ARBA00004236"/>
    </source>
</evidence>
<dbReference type="GO" id="GO:0043190">
    <property type="term" value="C:ATP-binding cassette (ABC) transporter complex"/>
    <property type="evidence" value="ECO:0007669"/>
    <property type="project" value="InterPro"/>
</dbReference>
<feature type="signal peptide" evidence="5">
    <location>
        <begin position="1"/>
        <end position="23"/>
    </location>
</feature>
<comment type="subcellular location">
    <subcellularLocation>
        <location evidence="1">Cell membrane</location>
    </subcellularLocation>
</comment>
<dbReference type="GO" id="GO:0005275">
    <property type="term" value="F:amine transmembrane transporter activity"/>
    <property type="evidence" value="ECO:0007669"/>
    <property type="project" value="TreeGrafter"/>
</dbReference>
<evidence type="ECO:0000313" key="8">
    <source>
        <dbReference type="Proteomes" id="UP000035721"/>
    </source>
</evidence>
<evidence type="ECO:0000256" key="3">
    <source>
        <dbReference type="ARBA" id="ARBA00022475"/>
    </source>
</evidence>
<accession>A0A077M3Y5</accession>
<evidence type="ECO:0000256" key="4">
    <source>
        <dbReference type="ARBA" id="ARBA00023136"/>
    </source>
</evidence>
<organism evidence="7 8">
    <name type="scientific">Nostocoides japonicum T1-X7</name>
    <dbReference type="NCBI Taxonomy" id="1194083"/>
    <lineage>
        <taxon>Bacteria</taxon>
        <taxon>Bacillati</taxon>
        <taxon>Actinomycetota</taxon>
        <taxon>Actinomycetes</taxon>
        <taxon>Micrococcales</taxon>
        <taxon>Intrasporangiaceae</taxon>
        <taxon>Nostocoides</taxon>
    </lineage>
</organism>
<dbReference type="GO" id="GO:0015871">
    <property type="term" value="P:choline transport"/>
    <property type="evidence" value="ECO:0007669"/>
    <property type="project" value="TreeGrafter"/>
</dbReference>